<dbReference type="EMBL" id="BMKE01000006">
    <property type="protein sequence ID" value="GGB38858.1"/>
    <property type="molecule type" value="Genomic_DNA"/>
</dbReference>
<comment type="caution">
    <text evidence="1">The sequence shown here is derived from an EMBL/GenBank/DDBJ whole genome shotgun (WGS) entry which is preliminary data.</text>
</comment>
<evidence type="ECO:0000313" key="2">
    <source>
        <dbReference type="Proteomes" id="UP000646152"/>
    </source>
</evidence>
<protein>
    <recommendedName>
        <fullName evidence="3">DUF2789 domain-containing protein</fullName>
    </recommendedName>
</protein>
<gene>
    <name evidence="1" type="ORF">GCM10011502_10160</name>
</gene>
<dbReference type="Pfam" id="PF10982">
    <property type="entry name" value="DUF2789"/>
    <property type="match status" value="1"/>
</dbReference>
<keyword evidence="2" id="KW-1185">Reference proteome</keyword>
<name>A0ABQ1IGU5_9GAMM</name>
<dbReference type="InterPro" id="IPR038086">
    <property type="entry name" value="DUF2789_sf"/>
</dbReference>
<evidence type="ECO:0000313" key="1">
    <source>
        <dbReference type="EMBL" id="GGB38858.1"/>
    </source>
</evidence>
<dbReference type="InterPro" id="IPR021250">
    <property type="entry name" value="DUF2789"/>
</dbReference>
<organism evidence="1 2">
    <name type="scientific">Oceanisphaera marina</name>
    <dbReference type="NCBI Taxonomy" id="2017550"/>
    <lineage>
        <taxon>Bacteria</taxon>
        <taxon>Pseudomonadati</taxon>
        <taxon>Pseudomonadota</taxon>
        <taxon>Gammaproteobacteria</taxon>
        <taxon>Aeromonadales</taxon>
        <taxon>Aeromonadaceae</taxon>
        <taxon>Oceanisphaera</taxon>
    </lineage>
</organism>
<sequence length="76" mass="8593">MMEHMIHPFSELFEQLGLDASNDGIKHFIATHKLPANIELIEAPFWSAAQAGFLKEGLQDDSDWAEVIDQLNISLR</sequence>
<reference evidence="2" key="1">
    <citation type="journal article" date="2019" name="Int. J. Syst. Evol. Microbiol.">
        <title>The Global Catalogue of Microorganisms (GCM) 10K type strain sequencing project: providing services to taxonomists for standard genome sequencing and annotation.</title>
        <authorList>
            <consortium name="The Broad Institute Genomics Platform"/>
            <consortium name="The Broad Institute Genome Sequencing Center for Infectious Disease"/>
            <person name="Wu L."/>
            <person name="Ma J."/>
        </authorList>
    </citation>
    <scope>NUCLEOTIDE SEQUENCE [LARGE SCALE GENOMIC DNA]</scope>
    <source>
        <strain evidence="2">CGMCC 1.15923</strain>
    </source>
</reference>
<dbReference type="Proteomes" id="UP000646152">
    <property type="component" value="Unassembled WGS sequence"/>
</dbReference>
<dbReference type="Gene3D" id="1.10.10.1130">
    <property type="entry name" value="Uncharacterised protein PF10982, DUF2789"/>
    <property type="match status" value="1"/>
</dbReference>
<proteinExistence type="predicted"/>
<accession>A0ABQ1IGU5</accession>
<evidence type="ECO:0008006" key="3">
    <source>
        <dbReference type="Google" id="ProtNLM"/>
    </source>
</evidence>